<dbReference type="Proteomes" id="UP001500731">
    <property type="component" value="Unassembled WGS sequence"/>
</dbReference>
<dbReference type="PANTHER" id="PTHR10953:SF247">
    <property type="entry name" value="SLL6053 PROTEIN"/>
    <property type="match status" value="1"/>
</dbReference>
<protein>
    <submittedName>
        <fullName evidence="2">ThiF family adenylyltransferase</fullName>
    </submittedName>
</protein>
<accession>A0ABP8P5Y2</accession>
<feature type="domain" description="THIF-type NAD/FAD binding fold" evidence="1">
    <location>
        <begin position="176"/>
        <end position="453"/>
    </location>
</feature>
<dbReference type="Pfam" id="PF00899">
    <property type="entry name" value="ThiF"/>
    <property type="match status" value="1"/>
</dbReference>
<dbReference type="RefSeq" id="WP_345184877.1">
    <property type="nucleotide sequence ID" value="NZ_BAABGP010000007.1"/>
</dbReference>
<reference evidence="3" key="1">
    <citation type="journal article" date="2019" name="Int. J. Syst. Evol. Microbiol.">
        <title>The Global Catalogue of Microorganisms (GCM) 10K type strain sequencing project: providing services to taxonomists for standard genome sequencing and annotation.</title>
        <authorList>
            <consortium name="The Broad Institute Genomics Platform"/>
            <consortium name="The Broad Institute Genome Sequencing Center for Infectious Disease"/>
            <person name="Wu L."/>
            <person name="Ma J."/>
        </authorList>
    </citation>
    <scope>NUCLEOTIDE SEQUENCE [LARGE SCALE GENOMIC DNA]</scope>
    <source>
        <strain evidence="3">JCM 17839</strain>
    </source>
</reference>
<evidence type="ECO:0000313" key="3">
    <source>
        <dbReference type="Proteomes" id="UP001500731"/>
    </source>
</evidence>
<dbReference type="PANTHER" id="PTHR10953">
    <property type="entry name" value="UBIQUITIN-ACTIVATING ENZYME E1"/>
    <property type="match status" value="1"/>
</dbReference>
<keyword evidence="3" id="KW-1185">Reference proteome</keyword>
<evidence type="ECO:0000313" key="2">
    <source>
        <dbReference type="EMBL" id="GAA4481258.1"/>
    </source>
</evidence>
<proteinExistence type="predicted"/>
<dbReference type="GO" id="GO:0016779">
    <property type="term" value="F:nucleotidyltransferase activity"/>
    <property type="evidence" value="ECO:0007669"/>
    <property type="project" value="UniProtKB-KW"/>
</dbReference>
<organism evidence="2 3">
    <name type="scientific">Microbacterium panaciterrae</name>
    <dbReference type="NCBI Taxonomy" id="985759"/>
    <lineage>
        <taxon>Bacteria</taxon>
        <taxon>Bacillati</taxon>
        <taxon>Actinomycetota</taxon>
        <taxon>Actinomycetes</taxon>
        <taxon>Micrococcales</taxon>
        <taxon>Microbacteriaceae</taxon>
        <taxon>Microbacterium</taxon>
    </lineage>
</organism>
<gene>
    <name evidence="2" type="ORF">GCM10023171_09410</name>
</gene>
<evidence type="ECO:0000259" key="1">
    <source>
        <dbReference type="Pfam" id="PF00899"/>
    </source>
</evidence>
<dbReference type="InterPro" id="IPR035985">
    <property type="entry name" value="Ubiquitin-activating_enz"/>
</dbReference>
<dbReference type="Gene3D" id="3.40.50.720">
    <property type="entry name" value="NAD(P)-binding Rossmann-like Domain"/>
    <property type="match status" value="1"/>
</dbReference>
<keyword evidence="2" id="KW-0548">Nucleotidyltransferase</keyword>
<name>A0ABP8P5Y2_9MICO</name>
<dbReference type="SUPFAM" id="SSF69572">
    <property type="entry name" value="Activating enzymes of the ubiquitin-like proteins"/>
    <property type="match status" value="1"/>
</dbReference>
<dbReference type="InterPro" id="IPR000594">
    <property type="entry name" value="ThiF_NAD_FAD-bd"/>
</dbReference>
<comment type="caution">
    <text evidence="2">The sequence shown here is derived from an EMBL/GenBank/DDBJ whole genome shotgun (WGS) entry which is preliminary data.</text>
</comment>
<sequence>MNWDVVITGEHWQQLRQHLFPGDHQEHGAILRCGYVETTTHRRLLVREVIPANEVTDYLPGRRSNRTLTADFIAGNALQFAEDGSAYLAVHCHGGDDRVAFSETDLRSHEHGYPGLLQLIGGPAVGALVFAVNSVAGDLWTPDGQRHTLDKLIITDPQRTELTATPRPDQPIAEQYNRQGLMFGRRGQQILANQKIAIIGLGGAGSLINQMTARLGVGHVLLIDSDRVDESNLSRVVGATRFDAHTWLTRTGNPGWVRRLGERLSSTKVRVAARVARRASPSVTVETVSGNVEDPGVAERLRDCDHIFLAADSHTARHVVNAIAHQYLVPVTQLGAKVTVGSVTGELTSVFSVSRLIVPGQGCLWCNGLISRSQLTDEGKSEADRVRQRYVDGEDVHAPSVITLNSIAASFAVNEWLLRTVGVAHRVGAPEWVHVDSLNGEVLADVTRKDPDCRWCGPARFGVGDAKPLPVKRAATK</sequence>
<dbReference type="EMBL" id="BAABGP010000007">
    <property type="protein sequence ID" value="GAA4481258.1"/>
    <property type="molecule type" value="Genomic_DNA"/>
</dbReference>
<keyword evidence="2" id="KW-0808">Transferase</keyword>
<dbReference type="InterPro" id="IPR045886">
    <property type="entry name" value="ThiF/MoeB/HesA"/>
</dbReference>